<evidence type="ECO:0000313" key="1">
    <source>
        <dbReference type="EMBL" id="MEN3533527.1"/>
    </source>
</evidence>
<comment type="caution">
    <text evidence="1">The sequence shown here is derived from an EMBL/GenBank/DDBJ whole genome shotgun (WGS) entry which is preliminary data.</text>
</comment>
<reference evidence="1 2" key="1">
    <citation type="submission" date="2024-05" db="EMBL/GenBank/DDBJ databases">
        <title>Microbispora sp.ZYX-F-249.</title>
        <authorList>
            <person name="Xie H."/>
        </authorList>
    </citation>
    <scope>NUCLEOTIDE SEQUENCE [LARGE SCALE GENOMIC DNA]</scope>
    <source>
        <strain evidence="1 2">ZYX-F-249</strain>
    </source>
</reference>
<sequence length="189" mass="19721">MTAPGATFSHPITANIYAVDNSTGTPRPGPLLATMTQTFNIAFRPSADPVNCTGANAGKWFNPDTGVCQNSIQQLLTFNFPAGITLPSQVIWTVAFNTTHYGNPPIGDGAACFSSPVGCGYDSLNVAAFTYPGAPYTGTDVDPNGAFLNSSWAAAYCDGDAGGTGTLRLDTKPTDCWAGYTPMGEIRYA</sequence>
<accession>A0ABV0ADU9</accession>
<proteinExistence type="predicted"/>
<dbReference type="RefSeq" id="WP_346223895.1">
    <property type="nucleotide sequence ID" value="NZ_JBDJAW010000001.1"/>
</dbReference>
<keyword evidence="2" id="KW-1185">Reference proteome</keyword>
<protein>
    <submittedName>
        <fullName evidence="1">Uncharacterized protein</fullName>
    </submittedName>
</protein>
<organism evidence="1 2">
    <name type="scientific">Microbispora maris</name>
    <dbReference type="NCBI Taxonomy" id="3144104"/>
    <lineage>
        <taxon>Bacteria</taxon>
        <taxon>Bacillati</taxon>
        <taxon>Actinomycetota</taxon>
        <taxon>Actinomycetes</taxon>
        <taxon>Streptosporangiales</taxon>
        <taxon>Streptosporangiaceae</taxon>
        <taxon>Microbispora</taxon>
    </lineage>
</organism>
<dbReference type="Proteomes" id="UP001447516">
    <property type="component" value="Unassembled WGS sequence"/>
</dbReference>
<gene>
    <name evidence="1" type="ORF">AAH991_00290</name>
</gene>
<evidence type="ECO:0000313" key="2">
    <source>
        <dbReference type="Proteomes" id="UP001447516"/>
    </source>
</evidence>
<name>A0ABV0ADU9_9ACTN</name>
<dbReference type="EMBL" id="JBDJAW010000001">
    <property type="protein sequence ID" value="MEN3533527.1"/>
    <property type="molecule type" value="Genomic_DNA"/>
</dbReference>